<dbReference type="Gene3D" id="3.40.50.1820">
    <property type="entry name" value="alpha/beta hydrolase"/>
    <property type="match status" value="1"/>
</dbReference>
<dbReference type="PANTHER" id="PTHR10655:SF63">
    <property type="entry name" value="PHOSPHOLIPASE_CARBOXYLESTERASE_THIOESTERASE DOMAIN-CONTAINING PROTEIN"/>
    <property type="match status" value="1"/>
</dbReference>
<keyword evidence="2" id="KW-1185">Reference proteome</keyword>
<proteinExistence type="predicted"/>
<dbReference type="InterPro" id="IPR029058">
    <property type="entry name" value="AB_hydrolase_fold"/>
</dbReference>
<dbReference type="PANTHER" id="PTHR10655">
    <property type="entry name" value="LYSOPHOSPHOLIPASE-RELATED"/>
    <property type="match status" value="1"/>
</dbReference>
<evidence type="ECO:0000313" key="1">
    <source>
        <dbReference type="EMBL" id="PNY24676.1"/>
    </source>
</evidence>
<dbReference type="EMBL" id="NRSZ01000856">
    <property type="protein sequence ID" value="PNY24676.1"/>
    <property type="molecule type" value="Genomic_DNA"/>
</dbReference>
<dbReference type="AlphaFoldDB" id="A0A2K3QAU7"/>
<protein>
    <recommendedName>
        <fullName evidence="3">Phospholipase/carboxylesterase/thioesterase domain-containing protein</fullName>
    </recommendedName>
</protein>
<organism evidence="1 2">
    <name type="scientific">Tolypocladium capitatum</name>
    <dbReference type="NCBI Taxonomy" id="45235"/>
    <lineage>
        <taxon>Eukaryota</taxon>
        <taxon>Fungi</taxon>
        <taxon>Dikarya</taxon>
        <taxon>Ascomycota</taxon>
        <taxon>Pezizomycotina</taxon>
        <taxon>Sordariomycetes</taxon>
        <taxon>Hypocreomycetidae</taxon>
        <taxon>Hypocreales</taxon>
        <taxon>Ophiocordycipitaceae</taxon>
        <taxon>Tolypocladium</taxon>
    </lineage>
</organism>
<reference evidence="1 2" key="1">
    <citation type="submission" date="2017-08" db="EMBL/GenBank/DDBJ databases">
        <title>Harnessing the power of phylogenomics to disentangle the directionality and signatures of interkingdom host jumping in the parasitic fungal genus Tolypocladium.</title>
        <authorList>
            <person name="Quandt C.A."/>
            <person name="Patterson W."/>
            <person name="Spatafora J.W."/>
        </authorList>
    </citation>
    <scope>NUCLEOTIDE SEQUENCE [LARGE SCALE GENOMIC DNA]</scope>
    <source>
        <strain evidence="1 2">CBS 113982</strain>
    </source>
</reference>
<name>A0A2K3QAU7_9HYPO</name>
<evidence type="ECO:0000313" key="2">
    <source>
        <dbReference type="Proteomes" id="UP000236621"/>
    </source>
</evidence>
<dbReference type="InterPro" id="IPR050565">
    <property type="entry name" value="LYPA1-2/EST-like"/>
</dbReference>
<sequence length="179" mass="19171">MEKYTVSPAPKANSFGAVYVLEPTAQHSHTAVPLHGRESSGEEFAEVLLESKLAGQVTLAKKLAGWRLGFPSSLSSCGALSLRRRCQPEARSLTDVTARQDLQMGRIRESVTYFMTVLDEEIDRLGGNAENLILGGISQGGAIGMWTLLCSEDCGRRLGGFVGASSGFLSREHQGLISG</sequence>
<evidence type="ECO:0008006" key="3">
    <source>
        <dbReference type="Google" id="ProtNLM"/>
    </source>
</evidence>
<dbReference type="GO" id="GO:0005737">
    <property type="term" value="C:cytoplasm"/>
    <property type="evidence" value="ECO:0007669"/>
    <property type="project" value="TreeGrafter"/>
</dbReference>
<comment type="caution">
    <text evidence="1">The sequence shown here is derived from an EMBL/GenBank/DDBJ whole genome shotgun (WGS) entry which is preliminary data.</text>
</comment>
<accession>A0A2K3QAU7</accession>
<dbReference type="STRING" id="45235.A0A2K3QAU7"/>
<dbReference type="Proteomes" id="UP000236621">
    <property type="component" value="Unassembled WGS sequence"/>
</dbReference>
<dbReference type="GO" id="GO:0052689">
    <property type="term" value="F:carboxylic ester hydrolase activity"/>
    <property type="evidence" value="ECO:0007669"/>
    <property type="project" value="TreeGrafter"/>
</dbReference>
<gene>
    <name evidence="1" type="ORF">TCAP_05387</name>
</gene>
<dbReference type="OrthoDB" id="4924647at2759"/>
<dbReference type="SUPFAM" id="SSF53474">
    <property type="entry name" value="alpha/beta-Hydrolases"/>
    <property type="match status" value="1"/>
</dbReference>
<dbReference type="GO" id="GO:0008474">
    <property type="term" value="F:palmitoyl-(protein) hydrolase activity"/>
    <property type="evidence" value="ECO:0007669"/>
    <property type="project" value="TreeGrafter"/>
</dbReference>